<feature type="region of interest" description="Disordered" evidence="1">
    <location>
        <begin position="60"/>
        <end position="84"/>
    </location>
</feature>
<feature type="region of interest" description="Disordered" evidence="1">
    <location>
        <begin position="1"/>
        <end position="23"/>
    </location>
</feature>
<gene>
    <name evidence="2" type="ORF">A2870_04295</name>
</gene>
<feature type="compositionally biased region" description="Basic residues" evidence="1">
    <location>
        <begin position="71"/>
        <end position="84"/>
    </location>
</feature>
<dbReference type="AlphaFoldDB" id="A0A1F5G500"/>
<accession>A0A1F5G500</accession>
<evidence type="ECO:0000313" key="2">
    <source>
        <dbReference type="EMBL" id="OGD86963.1"/>
    </source>
</evidence>
<protein>
    <submittedName>
        <fullName evidence="2">Uncharacterized protein</fullName>
    </submittedName>
</protein>
<evidence type="ECO:0000256" key="1">
    <source>
        <dbReference type="SAM" id="MobiDB-lite"/>
    </source>
</evidence>
<evidence type="ECO:0000313" key="3">
    <source>
        <dbReference type="Proteomes" id="UP000179102"/>
    </source>
</evidence>
<proteinExistence type="predicted"/>
<comment type="caution">
    <text evidence="2">The sequence shown here is derived from an EMBL/GenBank/DDBJ whole genome shotgun (WGS) entry which is preliminary data.</text>
</comment>
<sequence length="84" mass="9406">MSPDRNPGIKPHRNRSDDVVKEPISVRDGIKGTRRLIPSIHIEPDKNLVMTAETLASLESLVQNPSSKTNSSKKNKHHGRGHHR</sequence>
<dbReference type="EMBL" id="MFAZ01000025">
    <property type="protein sequence ID" value="OGD86963.1"/>
    <property type="molecule type" value="Genomic_DNA"/>
</dbReference>
<dbReference type="Proteomes" id="UP000179102">
    <property type="component" value="Unassembled WGS sequence"/>
</dbReference>
<name>A0A1F5G500_9BACT</name>
<reference evidence="2 3" key="1">
    <citation type="journal article" date="2016" name="Nat. Commun.">
        <title>Thousands of microbial genomes shed light on interconnected biogeochemical processes in an aquifer system.</title>
        <authorList>
            <person name="Anantharaman K."/>
            <person name="Brown C.T."/>
            <person name="Hug L.A."/>
            <person name="Sharon I."/>
            <person name="Castelle C.J."/>
            <person name="Probst A.J."/>
            <person name="Thomas B.C."/>
            <person name="Singh A."/>
            <person name="Wilkins M.J."/>
            <person name="Karaoz U."/>
            <person name="Brodie E.L."/>
            <person name="Williams K.H."/>
            <person name="Hubbard S.S."/>
            <person name="Banfield J.F."/>
        </authorList>
    </citation>
    <scope>NUCLEOTIDE SEQUENCE [LARGE SCALE GENOMIC DNA]</scope>
</reference>
<feature type="compositionally biased region" description="Basic and acidic residues" evidence="1">
    <location>
        <begin position="14"/>
        <end position="23"/>
    </location>
</feature>
<organism evidence="2 3">
    <name type="scientific">Candidatus Curtissbacteria bacterium RIFCSPHIGHO2_01_FULL_41_11</name>
    <dbReference type="NCBI Taxonomy" id="1797711"/>
    <lineage>
        <taxon>Bacteria</taxon>
        <taxon>Candidatus Curtissiibacteriota</taxon>
    </lineage>
</organism>